<dbReference type="RefSeq" id="WP_309853043.1">
    <property type="nucleotide sequence ID" value="NZ_JAVDQJ010000004.1"/>
</dbReference>
<sequence>MTASPLPVLPLHDGHIKLLVSGDSAVLTATQAGALAGALLTPGADVTYSNFAWHTTLTLTPAPQGVTLSTYKGQHADLTAPEAGALAAALRAALTGQPAPGSVQEQITAFTHHSGGVVSGRVLQMKYPDVTWTAHTPGGPRHVPQDLLTKLRVRTAQRPDHLDLLLVLPTTELPLTTRSA</sequence>
<reference evidence="1" key="1">
    <citation type="submission" date="2023-07" db="EMBL/GenBank/DDBJ databases">
        <title>Sorghum-associated microbial communities from plants grown in Nebraska, USA.</title>
        <authorList>
            <person name="Schachtman D."/>
        </authorList>
    </citation>
    <scope>NUCLEOTIDE SEQUENCE</scope>
    <source>
        <strain evidence="1">BE330</strain>
    </source>
</reference>
<protein>
    <submittedName>
        <fullName evidence="1">Uncharacterized protein</fullName>
    </submittedName>
</protein>
<dbReference type="AlphaFoldDB" id="A0AAE3XF84"/>
<dbReference type="EMBL" id="JAVDQK010000005">
    <property type="protein sequence ID" value="MDR6218623.1"/>
    <property type="molecule type" value="Genomic_DNA"/>
</dbReference>
<evidence type="ECO:0000313" key="1">
    <source>
        <dbReference type="EMBL" id="MDR6218623.1"/>
    </source>
</evidence>
<evidence type="ECO:0000313" key="2">
    <source>
        <dbReference type="Proteomes" id="UP001185331"/>
    </source>
</evidence>
<proteinExistence type="predicted"/>
<dbReference type="Proteomes" id="UP001185331">
    <property type="component" value="Unassembled WGS sequence"/>
</dbReference>
<organism evidence="1 2">
    <name type="scientific">Deinococcus soli</name>
    <name type="common">ex Cha et al. 2016</name>
    <dbReference type="NCBI Taxonomy" id="1309411"/>
    <lineage>
        <taxon>Bacteria</taxon>
        <taxon>Thermotogati</taxon>
        <taxon>Deinococcota</taxon>
        <taxon>Deinococci</taxon>
        <taxon>Deinococcales</taxon>
        <taxon>Deinococcaceae</taxon>
        <taxon>Deinococcus</taxon>
    </lineage>
</organism>
<accession>A0AAE3XF84</accession>
<comment type="caution">
    <text evidence="1">The sequence shown here is derived from an EMBL/GenBank/DDBJ whole genome shotgun (WGS) entry which is preliminary data.</text>
</comment>
<gene>
    <name evidence="1" type="ORF">J2Y00_002220</name>
</gene>
<name>A0AAE3XF84_9DEIO</name>